<reference evidence="2" key="1">
    <citation type="submission" date="2021-01" db="EMBL/GenBank/DDBJ databases">
        <authorList>
            <person name="Corre E."/>
            <person name="Pelletier E."/>
            <person name="Niang G."/>
            <person name="Scheremetjew M."/>
            <person name="Finn R."/>
            <person name="Kale V."/>
            <person name="Holt S."/>
            <person name="Cochrane G."/>
            <person name="Meng A."/>
            <person name="Brown T."/>
            <person name="Cohen L."/>
        </authorList>
    </citation>
    <scope>NUCLEOTIDE SEQUENCE</scope>
    <source>
        <strain evidence="2">CCMP3303</strain>
    </source>
</reference>
<dbReference type="Pfam" id="PF03457">
    <property type="entry name" value="HA"/>
    <property type="match status" value="1"/>
</dbReference>
<proteinExistence type="predicted"/>
<dbReference type="EMBL" id="HBEJ01016863">
    <property type="protein sequence ID" value="CAD8378085.1"/>
    <property type="molecule type" value="Transcribed_RNA"/>
</dbReference>
<gene>
    <name evidence="2" type="ORF">MPOL1434_LOCUS9852</name>
</gene>
<dbReference type="PANTHER" id="PTHR33418">
    <property type="entry name" value="HELICASE-ASSOCIATED"/>
    <property type="match status" value="1"/>
</dbReference>
<dbReference type="PANTHER" id="PTHR33418:SF1">
    <property type="entry name" value="HELICASE-ASSOCIATED DOMAIN-CONTAINING PROTEIN"/>
    <property type="match status" value="1"/>
</dbReference>
<dbReference type="Gene3D" id="6.10.140.530">
    <property type="match status" value="1"/>
</dbReference>
<protein>
    <recommendedName>
        <fullName evidence="1">Helicase-associated domain-containing protein</fullName>
    </recommendedName>
</protein>
<dbReference type="AlphaFoldDB" id="A0A7S0FTR4"/>
<dbReference type="InterPro" id="IPR005114">
    <property type="entry name" value="Helicase_assoc"/>
</dbReference>
<evidence type="ECO:0000313" key="2">
    <source>
        <dbReference type="EMBL" id="CAD8378085.1"/>
    </source>
</evidence>
<sequence>MTEERIAKLEEIGFVWDASEHTGGIPDAAAWNDRHDDLLKFKKEEGHCRVPLAFTPNPQLGNWVATQRGEHGKRQKGRHSSITEDRIAKLEEIGFKWKLRG</sequence>
<feature type="domain" description="Helicase-associated" evidence="1">
    <location>
        <begin position="29"/>
        <end position="95"/>
    </location>
</feature>
<name>A0A7S0FTR4_9STRA</name>
<organism evidence="2">
    <name type="scientific">Minutocellus polymorphus</name>
    <dbReference type="NCBI Taxonomy" id="265543"/>
    <lineage>
        <taxon>Eukaryota</taxon>
        <taxon>Sar</taxon>
        <taxon>Stramenopiles</taxon>
        <taxon>Ochrophyta</taxon>
        <taxon>Bacillariophyta</taxon>
        <taxon>Mediophyceae</taxon>
        <taxon>Cymatosirophycidae</taxon>
        <taxon>Cymatosirales</taxon>
        <taxon>Cymatosiraceae</taxon>
        <taxon>Minutocellus</taxon>
    </lineage>
</organism>
<evidence type="ECO:0000259" key="1">
    <source>
        <dbReference type="Pfam" id="PF03457"/>
    </source>
</evidence>
<accession>A0A7S0FTR4</accession>